<feature type="transmembrane region" description="Helical" evidence="12">
    <location>
        <begin position="438"/>
        <end position="461"/>
    </location>
</feature>
<feature type="transmembrane region" description="Helical" evidence="12">
    <location>
        <begin position="684"/>
        <end position="702"/>
    </location>
</feature>
<feature type="transmembrane region" description="Helical" evidence="12">
    <location>
        <begin position="828"/>
        <end position="849"/>
    </location>
</feature>
<dbReference type="InterPro" id="IPR017850">
    <property type="entry name" value="Alkaline_phosphatase_core_sf"/>
</dbReference>
<dbReference type="PANTHER" id="PTHR23072:SF0">
    <property type="entry name" value="GPI ETHANOLAMINE PHOSPHATE TRANSFERASE 2"/>
    <property type="match status" value="1"/>
</dbReference>
<evidence type="ECO:0000256" key="10">
    <source>
        <dbReference type="ARBA" id="ARBA00023136"/>
    </source>
</evidence>
<evidence type="ECO:0000256" key="4">
    <source>
        <dbReference type="ARBA" id="ARBA00020830"/>
    </source>
</evidence>
<evidence type="ECO:0000313" key="15">
    <source>
        <dbReference type="Proteomes" id="UP001447188"/>
    </source>
</evidence>
<keyword evidence="9 12" id="KW-1133">Transmembrane helix</keyword>
<evidence type="ECO:0000256" key="11">
    <source>
        <dbReference type="ARBA" id="ARBA00023180"/>
    </source>
</evidence>
<dbReference type="Gene3D" id="3.40.720.10">
    <property type="entry name" value="Alkaline Phosphatase, subunit A"/>
    <property type="match status" value="1"/>
</dbReference>
<dbReference type="InterPro" id="IPR037674">
    <property type="entry name" value="PIG-G_N"/>
</dbReference>
<keyword evidence="15" id="KW-1185">Reference proteome</keyword>
<evidence type="ECO:0000256" key="9">
    <source>
        <dbReference type="ARBA" id="ARBA00022989"/>
    </source>
</evidence>
<name>A0ABR3G4W0_9PEZI</name>
<feature type="transmembrane region" description="Helical" evidence="12">
    <location>
        <begin position="746"/>
        <end position="774"/>
    </location>
</feature>
<evidence type="ECO:0000256" key="2">
    <source>
        <dbReference type="ARBA" id="ARBA00004687"/>
    </source>
</evidence>
<organism evidence="14 15">
    <name type="scientific">Discina gigas</name>
    <dbReference type="NCBI Taxonomy" id="1032678"/>
    <lineage>
        <taxon>Eukaryota</taxon>
        <taxon>Fungi</taxon>
        <taxon>Dikarya</taxon>
        <taxon>Ascomycota</taxon>
        <taxon>Pezizomycotina</taxon>
        <taxon>Pezizomycetes</taxon>
        <taxon>Pezizales</taxon>
        <taxon>Discinaceae</taxon>
        <taxon>Discina</taxon>
    </lineage>
</organism>
<feature type="transmembrane region" description="Helical" evidence="12">
    <location>
        <begin position="468"/>
        <end position="488"/>
    </location>
</feature>
<comment type="function">
    <text evidence="12">Ethanolamine phosphate transferase involved in glycosylphosphatidylinositol-anchor biosynthesis. Transfers ethanolamine phosphate to the GPI second mannose.</text>
</comment>
<evidence type="ECO:0000313" key="14">
    <source>
        <dbReference type="EMBL" id="KAL0630988.1"/>
    </source>
</evidence>
<keyword evidence="7 12" id="KW-0812">Transmembrane</keyword>
<dbReference type="InterPro" id="IPR002591">
    <property type="entry name" value="Phosphodiest/P_Trfase"/>
</dbReference>
<evidence type="ECO:0000256" key="12">
    <source>
        <dbReference type="RuleBase" id="RU367106"/>
    </source>
</evidence>
<evidence type="ECO:0000259" key="13">
    <source>
        <dbReference type="Pfam" id="PF19316"/>
    </source>
</evidence>
<dbReference type="CDD" id="cd16024">
    <property type="entry name" value="GPI_EPT_2"/>
    <property type="match status" value="1"/>
</dbReference>
<dbReference type="InterPro" id="IPR039527">
    <property type="entry name" value="PIGG/GPI7"/>
</dbReference>
<feature type="domain" description="GPI ethanolamine phosphate transferase 2 C-terminal" evidence="13">
    <location>
        <begin position="431"/>
        <end position="850"/>
    </location>
</feature>
<accession>A0ABR3G4W0</accession>
<dbReference type="SUPFAM" id="SSF53649">
    <property type="entry name" value="Alkaline phosphatase-like"/>
    <property type="match status" value="1"/>
</dbReference>
<evidence type="ECO:0000256" key="6">
    <source>
        <dbReference type="ARBA" id="ARBA00022679"/>
    </source>
</evidence>
<dbReference type="Pfam" id="PF19316">
    <property type="entry name" value="PIGO_PIGG"/>
    <property type="match status" value="1"/>
</dbReference>
<protein>
    <recommendedName>
        <fullName evidence="4 12">GPI ethanolamine phosphate transferase 2</fullName>
    </recommendedName>
</protein>
<evidence type="ECO:0000256" key="5">
    <source>
        <dbReference type="ARBA" id="ARBA00022502"/>
    </source>
</evidence>
<sequence length="856" mass="94027">MKAANSWLLIAVVNVLLPIGIVIFAKGFFPYKPVFPGLAVFDASAETLPAPFNKVVFMVVDALRSDFVFSESSAFHFTQSLIASGSAIPFTAHATSPTITMPRVKALTTGSIPSFLDVILNFAESDTSSTLANQDNWLAQIKQRGGNIIMYGDDTWLKLFPGVFGRSDGTSSFFVSDFTEVDNNVTRHIDDELVKNDWDGMVMHYLGLDHIGHKAGPRSPYMLPKQREMDGIVRKIYTAIESQPHLESTLFVLAGDHGMNDAGNHGGSAPGETSPALLLMSPKFGKSFPGGVECPTLPKEGEFDFYTTVEQSDVVPTLAGLLGFPVPKNNLGVFIPSLLELWDAGDRVELMLRNSQQLLAIVRAAYPDFGSKGVLDDCSAASADVDELACWWGKALASNKHWLDSGVDHAVTLGLLYKFSTRCQDFLSVAASNYNLNWMSAGIAVTFSALMLSVFSFVPLLESSKLANVFFPAITLAYGIMMFASSYVEEEHHFWYWVASGWFIAIYIKGHRKVGTLPSLGVLILLRVARRWNQTGQKHAGASDISKDFLQKHPDVLWMLVIATYSIVFFRLSTRAFRWAGREVAFILSFATMASALGFKFAFAAQDTPELIPVDLIPVVKLMEDIPLLNLAQATFGAAFFGVVYTIFFELRHSTPYNDLMSLNAAVVFKDLLTVFLLTQTRLVNVPLLFLFQIVAWLLTAMRHLSATELTLSTLILSHFSFFAFGGANAISSVDLSNAYNGVSGYNVVAVALLTFTSNWIGPIYWSCVGVILLAKRRILDEKVYLRHAAVLSTFHCVAVVFVMVACTVLRTHLFIWTVFSPKFLYSMAWVVGGHLLVNLGLGGAMAGAGKRSLVF</sequence>
<comment type="caution">
    <text evidence="14">The sequence shown here is derived from an EMBL/GenBank/DDBJ whole genome shotgun (WGS) entry which is preliminary data.</text>
</comment>
<comment type="pathway">
    <text evidence="2 12">Glycolipid biosynthesis; glycosylphosphatidylinositol-anchor biosynthesis.</text>
</comment>
<keyword evidence="10 12" id="KW-0472">Membrane</keyword>
<dbReference type="EMBL" id="JBBBZM010000321">
    <property type="protein sequence ID" value="KAL0630988.1"/>
    <property type="molecule type" value="Genomic_DNA"/>
</dbReference>
<feature type="transmembrane region" description="Helical" evidence="12">
    <location>
        <begin position="626"/>
        <end position="648"/>
    </location>
</feature>
<feature type="transmembrane region" description="Helical" evidence="12">
    <location>
        <begin position="660"/>
        <end position="678"/>
    </location>
</feature>
<feature type="transmembrane region" description="Helical" evidence="12">
    <location>
        <begin position="584"/>
        <end position="606"/>
    </location>
</feature>
<feature type="transmembrane region" description="Helical" evidence="12">
    <location>
        <begin position="714"/>
        <end position="734"/>
    </location>
</feature>
<keyword evidence="8 12" id="KW-0256">Endoplasmic reticulum</keyword>
<keyword evidence="11" id="KW-0325">Glycoprotein</keyword>
<gene>
    <name evidence="14" type="primary">LAS21</name>
    <name evidence="14" type="ORF">Q9L58_010155</name>
</gene>
<keyword evidence="5 12" id="KW-0337">GPI-anchor biosynthesis</keyword>
<evidence type="ECO:0000256" key="8">
    <source>
        <dbReference type="ARBA" id="ARBA00022824"/>
    </source>
</evidence>
<evidence type="ECO:0000256" key="1">
    <source>
        <dbReference type="ARBA" id="ARBA00004477"/>
    </source>
</evidence>
<dbReference type="Proteomes" id="UP001447188">
    <property type="component" value="Unassembled WGS sequence"/>
</dbReference>
<dbReference type="PANTHER" id="PTHR23072">
    <property type="entry name" value="PHOSPHATIDYLINOSITOL GLYCAN-RELATED"/>
    <property type="match status" value="1"/>
</dbReference>
<dbReference type="InterPro" id="IPR045687">
    <property type="entry name" value="PIGG/GPI7_C"/>
</dbReference>
<evidence type="ECO:0000256" key="7">
    <source>
        <dbReference type="ARBA" id="ARBA00022692"/>
    </source>
</evidence>
<feature type="transmembrane region" description="Helical" evidence="12">
    <location>
        <begin position="556"/>
        <end position="572"/>
    </location>
</feature>
<feature type="transmembrane region" description="Helical" evidence="12">
    <location>
        <begin position="795"/>
        <end position="816"/>
    </location>
</feature>
<dbReference type="Pfam" id="PF01663">
    <property type="entry name" value="Phosphodiest"/>
    <property type="match status" value="1"/>
</dbReference>
<comment type="subcellular location">
    <subcellularLocation>
        <location evidence="1 12">Endoplasmic reticulum membrane</location>
        <topology evidence="1 12">Multi-pass membrane protein</topology>
    </subcellularLocation>
</comment>
<comment type="similarity">
    <text evidence="3 12">Belongs to the PIGG/PIGN/PIGO family. PIGG subfamily.</text>
</comment>
<feature type="transmembrane region" description="Helical" evidence="12">
    <location>
        <begin position="7"/>
        <end position="29"/>
    </location>
</feature>
<keyword evidence="6 12" id="KW-0808">Transferase</keyword>
<proteinExistence type="inferred from homology"/>
<evidence type="ECO:0000256" key="3">
    <source>
        <dbReference type="ARBA" id="ARBA00005315"/>
    </source>
</evidence>
<reference evidence="14 15" key="1">
    <citation type="submission" date="2024-02" db="EMBL/GenBank/DDBJ databases">
        <title>Discinaceae phylogenomics.</title>
        <authorList>
            <person name="Dirks A.C."/>
            <person name="James T.Y."/>
        </authorList>
    </citation>
    <scope>NUCLEOTIDE SEQUENCE [LARGE SCALE GENOMIC DNA]</scope>
    <source>
        <strain evidence="14 15">ACD0624</strain>
    </source>
</reference>